<protein>
    <recommendedName>
        <fullName evidence="1">Ground-like domain-containing protein</fullName>
    </recommendedName>
</protein>
<dbReference type="EMBL" id="CATQJL010000316">
    <property type="protein sequence ID" value="CAJ0608596.1"/>
    <property type="molecule type" value="Genomic_DNA"/>
</dbReference>
<name>A0AA36HD85_CYLNA</name>
<organism evidence="2 3">
    <name type="scientific">Cylicocyclus nassatus</name>
    <name type="common">Nematode worm</name>
    <dbReference type="NCBI Taxonomy" id="53992"/>
    <lineage>
        <taxon>Eukaryota</taxon>
        <taxon>Metazoa</taxon>
        <taxon>Ecdysozoa</taxon>
        <taxon>Nematoda</taxon>
        <taxon>Chromadorea</taxon>
        <taxon>Rhabditida</taxon>
        <taxon>Rhabditina</taxon>
        <taxon>Rhabditomorpha</taxon>
        <taxon>Strongyloidea</taxon>
        <taxon>Strongylidae</taxon>
        <taxon>Cylicocyclus</taxon>
    </lineage>
</organism>
<feature type="domain" description="Ground-like" evidence="1">
    <location>
        <begin position="157"/>
        <end position="239"/>
    </location>
</feature>
<gene>
    <name evidence="2" type="ORF">CYNAS_LOCUS20579</name>
</gene>
<dbReference type="Pfam" id="PF04155">
    <property type="entry name" value="Ground-like"/>
    <property type="match status" value="1"/>
</dbReference>
<dbReference type="PANTHER" id="PTHR31967">
    <property type="entry name" value="GROUNDHOG (HEDGEHOG-LIKE FAMILY)-RELATED"/>
    <property type="match status" value="1"/>
</dbReference>
<evidence type="ECO:0000313" key="3">
    <source>
        <dbReference type="Proteomes" id="UP001176961"/>
    </source>
</evidence>
<dbReference type="Proteomes" id="UP001176961">
    <property type="component" value="Unassembled WGS sequence"/>
</dbReference>
<dbReference type="AlphaFoldDB" id="A0AA36HD85"/>
<evidence type="ECO:0000259" key="1">
    <source>
        <dbReference type="Pfam" id="PF04155"/>
    </source>
</evidence>
<evidence type="ECO:0000313" key="2">
    <source>
        <dbReference type="EMBL" id="CAJ0608596.1"/>
    </source>
</evidence>
<keyword evidence="3" id="KW-1185">Reference proteome</keyword>
<sequence>MRPIILFSIYFATNLHAVDSKRSQVSGTTTKISHVQKYSFPPNNTPVSKVYVFGRPVYVRQPFVIPQRQDYLPRLDSQVLRDEKSFHGNADSLSGGVERTLVQESLVKQFFKETDPLHYQLPERPFPPRTGFSTTPSPPVVGKQKYPLPQCYTNDSGFMCCNPKLEQLIRDAFDDLSSDPKWQTCNVQQIANVLQNRSQSVFNTDFEALVGLGDFASKTHFFSDLICKIEVQGRFMLAYATPNRHYVRPAPYAVEPQTSTIGYV</sequence>
<accession>A0AA36HD85</accession>
<proteinExistence type="predicted"/>
<dbReference type="InterPro" id="IPR007284">
    <property type="entry name" value="Ground-like_dom"/>
</dbReference>
<comment type="caution">
    <text evidence="2">The sequence shown here is derived from an EMBL/GenBank/DDBJ whole genome shotgun (WGS) entry which is preliminary data.</text>
</comment>
<dbReference type="PANTHER" id="PTHR31967:SF20">
    <property type="entry name" value="GROUND-LIKE DOMAIN-CONTAINING PROTEIN"/>
    <property type="match status" value="1"/>
</dbReference>
<reference evidence="2" key="1">
    <citation type="submission" date="2023-07" db="EMBL/GenBank/DDBJ databases">
        <authorList>
            <consortium name="CYATHOMIX"/>
        </authorList>
    </citation>
    <scope>NUCLEOTIDE SEQUENCE</scope>
    <source>
        <strain evidence="2">N/A</strain>
    </source>
</reference>